<name>I3UZE4_PSEPU</name>
<organism evidence="1 2">
    <name type="scientific">Pseudomonas putida ND6</name>
    <dbReference type="NCBI Taxonomy" id="231023"/>
    <lineage>
        <taxon>Bacteria</taxon>
        <taxon>Pseudomonadati</taxon>
        <taxon>Pseudomonadota</taxon>
        <taxon>Gammaproteobacteria</taxon>
        <taxon>Pseudomonadales</taxon>
        <taxon>Pseudomonadaceae</taxon>
        <taxon>Pseudomonas</taxon>
    </lineage>
</organism>
<dbReference type="KEGG" id="ppi:YSA_07588"/>
<sequence length="76" mass="8677">MPGLSDDQLQAGEALKRFNRGWATAGGGVQVNLAPISELCNWHFWTSVVRGLRSRQYLNEFFWSIPKRDEGYSFRG</sequence>
<dbReference type="AlphaFoldDB" id="I3UZE4"/>
<reference evidence="1 2" key="1">
    <citation type="journal article" date="2012" name="J. Bacteriol.">
        <title>Complete Genome Sequence of the Naphthalene-Degrading Pseudomonas putida Strain ND6.</title>
        <authorList>
            <person name="Li S."/>
            <person name="Zhao H."/>
            <person name="Li Y."/>
            <person name="Niu S."/>
            <person name="Cai B."/>
        </authorList>
    </citation>
    <scope>NUCLEOTIDE SEQUENCE [LARGE SCALE GENOMIC DNA]</scope>
    <source>
        <strain evidence="1 2">ND6</strain>
    </source>
</reference>
<dbReference type="Proteomes" id="UP000005268">
    <property type="component" value="Chromosome"/>
</dbReference>
<evidence type="ECO:0000313" key="2">
    <source>
        <dbReference type="Proteomes" id="UP000005268"/>
    </source>
</evidence>
<dbReference type="HOGENOM" id="CLU_2651730_0_0_6"/>
<proteinExistence type="predicted"/>
<accession>I3UZE4</accession>
<evidence type="ECO:0000313" key="1">
    <source>
        <dbReference type="EMBL" id="AFK70865.1"/>
    </source>
</evidence>
<dbReference type="EMBL" id="CP003588">
    <property type="protein sequence ID" value="AFK70865.1"/>
    <property type="molecule type" value="Genomic_DNA"/>
</dbReference>
<protein>
    <submittedName>
        <fullName evidence="1">Uncharacterized protein</fullName>
    </submittedName>
</protein>
<gene>
    <name evidence="1" type="ORF">YSA_07588</name>
</gene>